<evidence type="ECO:0000313" key="2">
    <source>
        <dbReference type="Proteomes" id="UP000827986"/>
    </source>
</evidence>
<accession>A0A9D4B8M8</accession>
<organism evidence="1 2">
    <name type="scientific">Mauremys mutica</name>
    <name type="common">yellowpond turtle</name>
    <dbReference type="NCBI Taxonomy" id="74926"/>
    <lineage>
        <taxon>Eukaryota</taxon>
        <taxon>Metazoa</taxon>
        <taxon>Chordata</taxon>
        <taxon>Craniata</taxon>
        <taxon>Vertebrata</taxon>
        <taxon>Euteleostomi</taxon>
        <taxon>Archelosauria</taxon>
        <taxon>Testudinata</taxon>
        <taxon>Testudines</taxon>
        <taxon>Cryptodira</taxon>
        <taxon>Durocryptodira</taxon>
        <taxon>Testudinoidea</taxon>
        <taxon>Geoemydidae</taxon>
        <taxon>Geoemydinae</taxon>
        <taxon>Mauremys</taxon>
    </lineage>
</organism>
<dbReference type="AlphaFoldDB" id="A0A9D4B8M8"/>
<sequence length="121" mass="13717">MTPDGGNQESHAWKQSGWDRNRNIQGSVGLKLLREVDAFTLLLELKPVEDFSELSELPDVPDAEEQLGSLLAVYPGEMEDNPEIQLRECDGEYARLNNLDLGLNFFRISDSGSRWLVWPNL</sequence>
<reference evidence="1" key="1">
    <citation type="submission" date="2021-09" db="EMBL/GenBank/DDBJ databases">
        <title>The genome of Mauremys mutica provides insights into the evolution of semi-aquatic lifestyle.</title>
        <authorList>
            <person name="Gong S."/>
            <person name="Gao Y."/>
        </authorList>
    </citation>
    <scope>NUCLEOTIDE SEQUENCE</scope>
    <source>
        <strain evidence="1">MM-2020</strain>
        <tissue evidence="1">Muscle</tissue>
    </source>
</reference>
<dbReference type="EMBL" id="JAHDVG010000463">
    <property type="protein sequence ID" value="KAH1185323.1"/>
    <property type="molecule type" value="Genomic_DNA"/>
</dbReference>
<dbReference type="Proteomes" id="UP000827986">
    <property type="component" value="Unassembled WGS sequence"/>
</dbReference>
<keyword evidence="2" id="KW-1185">Reference proteome</keyword>
<protein>
    <submittedName>
        <fullName evidence="1">Uncharacterized protein</fullName>
    </submittedName>
</protein>
<gene>
    <name evidence="1" type="ORF">KIL84_018072</name>
</gene>
<evidence type="ECO:0000313" key="1">
    <source>
        <dbReference type="EMBL" id="KAH1185323.1"/>
    </source>
</evidence>
<comment type="caution">
    <text evidence="1">The sequence shown here is derived from an EMBL/GenBank/DDBJ whole genome shotgun (WGS) entry which is preliminary data.</text>
</comment>
<proteinExistence type="predicted"/>
<name>A0A9D4B8M8_9SAUR</name>